<dbReference type="PROSITE" id="PS00028">
    <property type="entry name" value="ZINC_FINGER_C2H2_1"/>
    <property type="match status" value="4"/>
</dbReference>
<feature type="compositionally biased region" description="Polar residues" evidence="13">
    <location>
        <begin position="1090"/>
        <end position="1103"/>
    </location>
</feature>
<evidence type="ECO:0000256" key="3">
    <source>
        <dbReference type="ARBA" id="ARBA00022553"/>
    </source>
</evidence>
<dbReference type="InterPro" id="IPR051969">
    <property type="entry name" value="Zinc-finger_DNA-bd_regulators"/>
</dbReference>
<dbReference type="PANTHER" id="PTHR45944">
    <property type="entry name" value="SCHNURRI, ISOFORM F"/>
    <property type="match status" value="1"/>
</dbReference>
<feature type="compositionally biased region" description="Polar residues" evidence="13">
    <location>
        <begin position="1741"/>
        <end position="1750"/>
    </location>
</feature>
<feature type="compositionally biased region" description="Polar residues" evidence="13">
    <location>
        <begin position="290"/>
        <end position="315"/>
    </location>
</feature>
<keyword evidence="5" id="KW-0677">Repeat</keyword>
<feature type="compositionally biased region" description="Basic and acidic residues" evidence="13">
    <location>
        <begin position="783"/>
        <end position="796"/>
    </location>
</feature>
<dbReference type="GO" id="GO:0008270">
    <property type="term" value="F:zinc ion binding"/>
    <property type="evidence" value="ECO:0007669"/>
    <property type="project" value="UniProtKB-KW"/>
</dbReference>
<dbReference type="GO" id="GO:0042802">
    <property type="term" value="F:identical protein binding"/>
    <property type="evidence" value="ECO:0007669"/>
    <property type="project" value="UniProtKB-ARBA"/>
</dbReference>
<feature type="region of interest" description="Disordered" evidence="13">
    <location>
        <begin position="1636"/>
        <end position="1659"/>
    </location>
</feature>
<protein>
    <recommendedName>
        <fullName evidence="14">C2H2-type domain-containing protein</fullName>
    </recommendedName>
</protein>
<feature type="compositionally biased region" description="Basic and acidic residues" evidence="13">
    <location>
        <begin position="72"/>
        <end position="84"/>
    </location>
</feature>
<keyword evidence="3" id="KW-0597">Phosphoprotein</keyword>
<evidence type="ECO:0000256" key="7">
    <source>
        <dbReference type="ARBA" id="ARBA00022833"/>
    </source>
</evidence>
<keyword evidence="7" id="KW-0862">Zinc</keyword>
<dbReference type="FunFam" id="3.30.160.60:FF:000594">
    <property type="entry name" value="Transcription factor HIVEP2"/>
    <property type="match status" value="1"/>
</dbReference>
<keyword evidence="6 12" id="KW-0863">Zinc-finger</keyword>
<dbReference type="PROSITE" id="PS50157">
    <property type="entry name" value="ZINC_FINGER_C2H2_2"/>
    <property type="match status" value="4"/>
</dbReference>
<dbReference type="SUPFAM" id="SSF57667">
    <property type="entry name" value="beta-beta-alpha zinc fingers"/>
    <property type="match status" value="2"/>
</dbReference>
<feature type="compositionally biased region" description="Low complexity" evidence="13">
    <location>
        <begin position="85"/>
        <end position="104"/>
    </location>
</feature>
<reference evidence="15" key="5">
    <citation type="submission" date="2025-09" db="UniProtKB">
        <authorList>
            <consortium name="Ensembl"/>
        </authorList>
    </citation>
    <scope>IDENTIFICATION</scope>
</reference>
<gene>
    <name evidence="15" type="primary">hivep3a</name>
</gene>
<keyword evidence="9" id="KW-0238">DNA-binding</keyword>
<keyword evidence="4" id="KW-0479">Metal-binding</keyword>
<evidence type="ECO:0000256" key="4">
    <source>
        <dbReference type="ARBA" id="ARBA00022723"/>
    </source>
</evidence>
<evidence type="ECO:0000313" key="16">
    <source>
        <dbReference type="Proteomes" id="UP000314983"/>
    </source>
</evidence>
<keyword evidence="16" id="KW-1185">Reference proteome</keyword>
<dbReference type="InterPro" id="IPR036236">
    <property type="entry name" value="Znf_C2H2_sf"/>
</dbReference>
<reference evidence="16" key="1">
    <citation type="journal article" date="2014" name="Science">
        <title>Nonhuman genetics. Genomic basis for the convergent evolution of electric organs.</title>
        <authorList>
            <person name="Gallant J.R."/>
            <person name="Traeger L.L."/>
            <person name="Volkening J.D."/>
            <person name="Moffett H."/>
            <person name="Chen P.H."/>
            <person name="Novina C.D."/>
            <person name="Phillips G.N.Jr."/>
            <person name="Anand R."/>
            <person name="Wells G.B."/>
            <person name="Pinch M."/>
            <person name="Guth R."/>
            <person name="Unguez G.A."/>
            <person name="Albert J.S."/>
            <person name="Zakon H.H."/>
            <person name="Samanta M.P."/>
            <person name="Sussman M.R."/>
        </authorList>
    </citation>
    <scope>NUCLEOTIDE SEQUENCE [LARGE SCALE GENOMIC DNA]</scope>
</reference>
<feature type="compositionally biased region" description="Basic residues" evidence="13">
    <location>
        <begin position="125"/>
        <end position="134"/>
    </location>
</feature>
<feature type="region of interest" description="Disordered" evidence="13">
    <location>
        <begin position="1"/>
        <end position="136"/>
    </location>
</feature>
<reference evidence="15" key="4">
    <citation type="submission" date="2025-08" db="UniProtKB">
        <authorList>
            <consortium name="Ensembl"/>
        </authorList>
    </citation>
    <scope>IDENTIFICATION</scope>
</reference>
<feature type="compositionally biased region" description="Low complexity" evidence="13">
    <location>
        <begin position="1811"/>
        <end position="1825"/>
    </location>
</feature>
<keyword evidence="10" id="KW-0804">Transcription</keyword>
<feature type="compositionally biased region" description="Low complexity" evidence="13">
    <location>
        <begin position="1116"/>
        <end position="1127"/>
    </location>
</feature>
<evidence type="ECO:0000256" key="2">
    <source>
        <dbReference type="ARBA" id="ARBA00006991"/>
    </source>
</evidence>
<evidence type="ECO:0000313" key="15">
    <source>
        <dbReference type="Ensembl" id="ENSEEEP00000029431.2"/>
    </source>
</evidence>
<feature type="region of interest" description="Disordered" evidence="13">
    <location>
        <begin position="1717"/>
        <end position="1761"/>
    </location>
</feature>
<evidence type="ECO:0000256" key="12">
    <source>
        <dbReference type="PROSITE-ProRule" id="PRU00042"/>
    </source>
</evidence>
<feature type="compositionally biased region" description="Polar residues" evidence="13">
    <location>
        <begin position="888"/>
        <end position="940"/>
    </location>
</feature>
<feature type="compositionally biased region" description="Acidic residues" evidence="13">
    <location>
        <begin position="1133"/>
        <end position="1144"/>
    </location>
</feature>
<accession>A0A4W4FWA0</accession>
<feature type="compositionally biased region" description="Polar residues" evidence="13">
    <location>
        <begin position="1"/>
        <end position="12"/>
    </location>
</feature>
<feature type="compositionally biased region" description="Basic residues" evidence="13">
    <location>
        <begin position="54"/>
        <end position="70"/>
    </location>
</feature>
<feature type="domain" description="C2H2-type" evidence="14">
    <location>
        <begin position="1348"/>
        <end position="1377"/>
    </location>
</feature>
<evidence type="ECO:0000259" key="14">
    <source>
        <dbReference type="PROSITE" id="PS50157"/>
    </source>
</evidence>
<dbReference type="OMA" id="PEVWISE"/>
<evidence type="ECO:0000256" key="5">
    <source>
        <dbReference type="ARBA" id="ARBA00022737"/>
    </source>
</evidence>
<dbReference type="InterPro" id="IPR013087">
    <property type="entry name" value="Znf_C2H2_type"/>
</dbReference>
<reference evidence="15" key="3">
    <citation type="submission" date="2020-05" db="EMBL/GenBank/DDBJ databases">
        <title>Electrophorus electricus (electric eel) genome, fEleEle1, primary haplotype.</title>
        <authorList>
            <person name="Myers G."/>
            <person name="Meyer A."/>
            <person name="Fedrigo O."/>
            <person name="Formenti G."/>
            <person name="Rhie A."/>
            <person name="Tracey A."/>
            <person name="Sims Y."/>
            <person name="Jarvis E.D."/>
        </authorList>
    </citation>
    <scope>NUCLEOTIDE SEQUENCE [LARGE SCALE GENOMIC DNA]</scope>
</reference>
<name>A0A4W4FWA0_ELEEL</name>
<evidence type="ECO:0000256" key="10">
    <source>
        <dbReference type="ARBA" id="ARBA00023163"/>
    </source>
</evidence>
<feature type="compositionally biased region" description="Polar residues" evidence="13">
    <location>
        <begin position="105"/>
        <end position="123"/>
    </location>
</feature>
<feature type="compositionally biased region" description="Polar residues" evidence="13">
    <location>
        <begin position="220"/>
        <end position="251"/>
    </location>
</feature>
<feature type="compositionally biased region" description="Low complexity" evidence="13">
    <location>
        <begin position="27"/>
        <end position="47"/>
    </location>
</feature>
<dbReference type="STRING" id="8005.ENSEEEP00000029431"/>
<dbReference type="GO" id="GO:0000978">
    <property type="term" value="F:RNA polymerase II cis-regulatory region sequence-specific DNA binding"/>
    <property type="evidence" value="ECO:0007669"/>
    <property type="project" value="TreeGrafter"/>
</dbReference>
<feature type="region of interest" description="Disordered" evidence="13">
    <location>
        <begin position="1411"/>
        <end position="1572"/>
    </location>
</feature>
<dbReference type="FunFam" id="3.30.160.60:FF:000033">
    <property type="entry name" value="Immunodeficiency virus type I enhancer binding protein 1"/>
    <property type="match status" value="1"/>
</dbReference>
<dbReference type="SMART" id="SM00355">
    <property type="entry name" value="ZnF_C2H2"/>
    <property type="match status" value="5"/>
</dbReference>
<feature type="compositionally biased region" description="Low complexity" evidence="13">
    <location>
        <begin position="1560"/>
        <end position="1572"/>
    </location>
</feature>
<dbReference type="GO" id="GO:0005634">
    <property type="term" value="C:nucleus"/>
    <property type="evidence" value="ECO:0007669"/>
    <property type="project" value="UniProtKB-SubCell"/>
</dbReference>
<evidence type="ECO:0000256" key="11">
    <source>
        <dbReference type="ARBA" id="ARBA00023242"/>
    </source>
</evidence>
<evidence type="ECO:0000256" key="13">
    <source>
        <dbReference type="SAM" id="MobiDB-lite"/>
    </source>
</evidence>
<dbReference type="Pfam" id="PF00096">
    <property type="entry name" value="zf-C2H2"/>
    <property type="match status" value="4"/>
</dbReference>
<dbReference type="Gene3D" id="3.30.160.60">
    <property type="entry name" value="Classic Zinc Finger"/>
    <property type="match status" value="4"/>
</dbReference>
<sequence>MEVSRSQVSTGEKSGGAVHPQEESSLSNSEQPSYSPQQQQTPCSQKQYGSPRPKQTKRFRHERKRFRLQKKNVQETDAPEREKSTWASGSSESTASASGGKATEVSSSTTSALTCSVEAQESTPKQKRERKPQKPGKYVCTYCGRACAKPSVLQKHIRSHTGERPYPCAPCGFSFKTKSNLYKHRKSHTHRVKAGLASGMEGPGVSCPEEPVTESDEESGQTSSSFTVKNQGMISSQRTSCTEVSPKVQSQEMEHSHAVKKRLAMRLSRGRQAPVSSSDEAASSCGLGSKGSTESGYFSRSESTDVSQDSPPNTSAKTYAEVILGKFGRLGHLQRSARHQHEHSGGQETRTIPFTVPKKQVIDHITKLITINEAVVDTSKIDSVKPRRFSLSRRSSVESKASLSKETLLHSAKDIEISPKSTDLSSTVPLMRSHSLPLEASAASTASSRSLRLSQSFEEQQPAQSRRHGVLRRQPAIELPIGAEIATEEQLSSSSPLHLSVSTVPECKQKHLEPFECKACGIACNSWEKYKTHKHHQCLARLSQQLEIPACHAEEHGSLYKTRPGALAIRKRRKEESLELDDPTLSPVSIPSTFTPPQGSIATCEKSTIESIASSQVHDKESALKGVSVIQHTSLFDKQEPILRTQGAYEATKDKLLSCDLHQAFTDSHSKEQTAKPAFRKLVRQHNVQVPEILVTEDTNTNLPVSPDVSDIKETEKVGDFQWPQRSPTLAQLPIEKLPPKKKRLRLAEAAQSSGDSSFESLSLPHSPTQESSMSHTSSYSTSHEESVKNDVDRMSSRRSRAPHTLTIPTGPHQPHREMRRSASEQAPHVPQQTNPTIEARSKSFDYSCLSPDRTPAGWRERRKCLLLRHSVVREPEEEDPTPKPAPNVNSPSASTSISPRNGPDTTQSPGPSTSHNVSLGNTVRPSFSHTRASQWQLNQPPGVSENVLVGQNVPDNVLQVTTLVHTDPHTVMESPQCPSGAARAHYSSVSTGLKLEIPIEENVGESASSVHSAHLPHCLHYQHLHHNINPSQELLRPVGMQRVPVRLHSDLPCHASAVYTTLSQAVAARSQDTSCSGVRLDSTTSKFDFREQQSVSEGSKSCGSGGNKRVLSPTSSVEFSQESQQQKRVKEEEEEEEEEEEDKDNAKNSAESLIGSKTEGPMCAQSPVVPTCKKDASFPSLYTDLTFSWCYLNYIKPNPSAQSDNQNSVYSSWCISPRNPNPPGLTSKEVLSLLCCKQRQTSFTYTMAAMPPSVVEKPDVLDSRDPKVSEVNVNAPGCREREREREREKDRARETEMCASSYRSSEEYVYVRGRGRGRYVCEECGIRCKKPSMLRKHIRLHTDARPYVCQHCNFAFKTKGNLTKHMKSKAHGQRCPEGTTPGPVLCELETEEGGASGDGECAVVTAVAEEHQFSDADDADEEEDDDNEEAEEEASRSSASSASRSLSGEDRGPRTASRATAWARQPSSLSPAKPDRCRGVASPSTPALAGVSSSPIRSVSPGLHLSPALPRSPGRDPSPLRCLSPRLSLSPSPCQSSLSPSSQSVSPFSAKHPSPVRALSPMRPGSPSGPLSSVVGACVMVQHRAYRRRDAAKCSPNRFKPKAKLQRCDNIWPTGEVFFLTTFLLFAFKENTCSTQRRGCQPQSPPRGLVSRQGPAREGQRVLSHLPLHSQPLGVSAGLSLMIPIGGIQMVQSRSALQARRPGLNSPATQVTLLASGRERDARGSPPTEAQQRGPARAARNQTSVTCQSGEDKKREAPSAPLTTWKCISQRKERKRGAACRTIPLTHFHKGAPIRRNAQTPSDSVAVPKSSWSERASSISSNRENSLREKALAPVSGTNTGKVDRIP</sequence>
<feature type="region of interest" description="Disordered" evidence="13">
    <location>
        <begin position="1792"/>
        <end position="1848"/>
    </location>
</feature>
<keyword evidence="8" id="KW-0805">Transcription regulation</keyword>
<feature type="compositionally biased region" description="Low complexity" evidence="13">
    <location>
        <begin position="753"/>
        <end position="782"/>
    </location>
</feature>
<feature type="region of interest" description="Disordered" evidence="13">
    <location>
        <begin position="874"/>
        <end position="940"/>
    </location>
</feature>
<dbReference type="PANTHER" id="PTHR45944:SF6">
    <property type="entry name" value="HIVEP ZINC FINGER 3A"/>
    <property type="match status" value="1"/>
</dbReference>
<evidence type="ECO:0000256" key="8">
    <source>
        <dbReference type="ARBA" id="ARBA00023015"/>
    </source>
</evidence>
<dbReference type="GeneTree" id="ENSGT00940000157218"/>
<comment type="similarity">
    <text evidence="2">Belongs to the krueppel C2H2-type zinc-finger protein family.</text>
</comment>
<feature type="region of interest" description="Disordered" evidence="13">
    <location>
        <begin position="449"/>
        <end position="470"/>
    </location>
</feature>
<dbReference type="Proteomes" id="UP000314983">
    <property type="component" value="Chromosome 4"/>
</dbReference>
<evidence type="ECO:0000256" key="1">
    <source>
        <dbReference type="ARBA" id="ARBA00004123"/>
    </source>
</evidence>
<evidence type="ECO:0000256" key="9">
    <source>
        <dbReference type="ARBA" id="ARBA00023125"/>
    </source>
</evidence>
<feature type="compositionally biased region" description="Low complexity" evidence="13">
    <location>
        <begin position="1437"/>
        <end position="1447"/>
    </location>
</feature>
<feature type="compositionally biased region" description="Basic and acidic residues" evidence="13">
    <location>
        <begin position="710"/>
        <end position="719"/>
    </location>
</feature>
<dbReference type="Ensembl" id="ENSEEET00000029771.2">
    <property type="protein sequence ID" value="ENSEEEP00000029431.2"/>
    <property type="gene ID" value="ENSEEEG00000014092.2"/>
</dbReference>
<evidence type="ECO:0000256" key="6">
    <source>
        <dbReference type="ARBA" id="ARBA00022771"/>
    </source>
</evidence>
<dbReference type="FunFam" id="3.30.160.60:FF:000508">
    <property type="entry name" value="Myeloid zinc finger 1"/>
    <property type="match status" value="1"/>
</dbReference>
<feature type="region of interest" description="Disordered" evidence="13">
    <location>
        <begin position="1090"/>
        <end position="1150"/>
    </location>
</feature>
<feature type="domain" description="C2H2-type" evidence="14">
    <location>
        <begin position="138"/>
        <end position="165"/>
    </location>
</feature>
<feature type="region of interest" description="Disordered" evidence="13">
    <location>
        <begin position="701"/>
        <end position="841"/>
    </location>
</feature>
<reference evidence="16" key="2">
    <citation type="journal article" date="2017" name="Sci. Adv.">
        <title>A tail of two voltages: Proteomic comparison of the three electric organs of the electric eel.</title>
        <authorList>
            <person name="Traeger L.L."/>
            <person name="Sabat G."/>
            <person name="Barrett-Wilt G.A."/>
            <person name="Wells G.B."/>
            <person name="Sussman M.R."/>
        </authorList>
    </citation>
    <scope>NUCLEOTIDE SEQUENCE [LARGE SCALE GENOMIC DNA]</scope>
</reference>
<feature type="domain" description="C2H2-type" evidence="14">
    <location>
        <begin position="1320"/>
        <end position="1347"/>
    </location>
</feature>
<feature type="domain" description="C2H2-type" evidence="14">
    <location>
        <begin position="166"/>
        <end position="193"/>
    </location>
</feature>
<organism evidence="15 16">
    <name type="scientific">Electrophorus electricus</name>
    <name type="common">Electric eel</name>
    <name type="synonym">Gymnotus electricus</name>
    <dbReference type="NCBI Taxonomy" id="8005"/>
    <lineage>
        <taxon>Eukaryota</taxon>
        <taxon>Metazoa</taxon>
        <taxon>Chordata</taxon>
        <taxon>Craniata</taxon>
        <taxon>Vertebrata</taxon>
        <taxon>Euteleostomi</taxon>
        <taxon>Actinopterygii</taxon>
        <taxon>Neopterygii</taxon>
        <taxon>Teleostei</taxon>
        <taxon>Ostariophysi</taxon>
        <taxon>Gymnotiformes</taxon>
        <taxon>Gymnotoidei</taxon>
        <taxon>Gymnotidae</taxon>
        <taxon>Electrophorus</taxon>
    </lineage>
</organism>
<feature type="compositionally biased region" description="Acidic residues" evidence="13">
    <location>
        <begin position="1416"/>
        <end position="1433"/>
    </location>
</feature>
<comment type="subcellular location">
    <subcellularLocation>
        <location evidence="1">Nucleus</location>
    </subcellularLocation>
</comment>
<feature type="region of interest" description="Disordered" evidence="13">
    <location>
        <begin position="196"/>
        <end position="315"/>
    </location>
</feature>
<dbReference type="GO" id="GO:0000981">
    <property type="term" value="F:DNA-binding transcription factor activity, RNA polymerase II-specific"/>
    <property type="evidence" value="ECO:0007669"/>
    <property type="project" value="TreeGrafter"/>
</dbReference>
<feature type="compositionally biased region" description="Low complexity" evidence="13">
    <location>
        <begin position="1518"/>
        <end position="1548"/>
    </location>
</feature>
<keyword evidence="11" id="KW-0539">Nucleus</keyword>
<proteinExistence type="inferred from homology"/>